<dbReference type="Gene3D" id="1.10.20.10">
    <property type="entry name" value="Histone, subunit A"/>
    <property type="match status" value="1"/>
</dbReference>
<keyword evidence="2" id="KW-1185">Reference proteome</keyword>
<feature type="non-terminal residue" evidence="1">
    <location>
        <position position="1"/>
    </location>
</feature>
<proteinExistence type="predicted"/>
<protein>
    <submittedName>
        <fullName evidence="1">Histone H3.2</fullName>
    </submittedName>
</protein>
<dbReference type="STRING" id="166423.A0A0M9A7C6"/>
<sequence>EIRKYRWYVELLTRKLPFQRFTREIVEDLKAALGSQSGVVISVVYSPRDLFEDTNLRTNHRAQNIDVLEKFELFAKF</sequence>
<evidence type="ECO:0000313" key="2">
    <source>
        <dbReference type="Proteomes" id="UP000053105"/>
    </source>
</evidence>
<dbReference type="GO" id="GO:0046982">
    <property type="term" value="F:protein heterodimerization activity"/>
    <property type="evidence" value="ECO:0007669"/>
    <property type="project" value="InterPro"/>
</dbReference>
<reference evidence="1 2" key="1">
    <citation type="submission" date="2015-07" db="EMBL/GenBank/DDBJ databases">
        <title>The genome of Melipona quadrifasciata.</title>
        <authorList>
            <person name="Pan H."/>
            <person name="Kapheim K."/>
        </authorList>
    </citation>
    <scope>NUCLEOTIDE SEQUENCE [LARGE SCALE GENOMIC DNA]</scope>
    <source>
        <strain evidence="1">0111107301</strain>
        <tissue evidence="1">Whole body</tissue>
    </source>
</reference>
<gene>
    <name evidence="1" type="ORF">WN51_07568</name>
</gene>
<accession>A0A0M9A7C6</accession>
<name>A0A0M9A7C6_9HYME</name>
<organism evidence="1 2">
    <name type="scientific">Melipona quadrifasciata</name>
    <dbReference type="NCBI Taxonomy" id="166423"/>
    <lineage>
        <taxon>Eukaryota</taxon>
        <taxon>Metazoa</taxon>
        <taxon>Ecdysozoa</taxon>
        <taxon>Arthropoda</taxon>
        <taxon>Hexapoda</taxon>
        <taxon>Insecta</taxon>
        <taxon>Pterygota</taxon>
        <taxon>Neoptera</taxon>
        <taxon>Endopterygota</taxon>
        <taxon>Hymenoptera</taxon>
        <taxon>Apocrita</taxon>
        <taxon>Aculeata</taxon>
        <taxon>Apoidea</taxon>
        <taxon>Anthophila</taxon>
        <taxon>Apidae</taxon>
        <taxon>Melipona</taxon>
    </lineage>
</organism>
<dbReference type="Proteomes" id="UP000053105">
    <property type="component" value="Unassembled WGS sequence"/>
</dbReference>
<dbReference type="EMBL" id="KQ435720">
    <property type="protein sequence ID" value="KOX78707.1"/>
    <property type="molecule type" value="Genomic_DNA"/>
</dbReference>
<dbReference type="AlphaFoldDB" id="A0A0M9A7C6"/>
<evidence type="ECO:0000313" key="1">
    <source>
        <dbReference type="EMBL" id="KOX78707.1"/>
    </source>
</evidence>
<dbReference type="InterPro" id="IPR009072">
    <property type="entry name" value="Histone-fold"/>
</dbReference>